<reference evidence="3" key="1">
    <citation type="journal article" date="2019" name="Int. J. Syst. Evol. Microbiol.">
        <title>The Global Catalogue of Microorganisms (GCM) 10K type strain sequencing project: providing services to taxonomists for standard genome sequencing and annotation.</title>
        <authorList>
            <consortium name="The Broad Institute Genomics Platform"/>
            <consortium name="The Broad Institute Genome Sequencing Center for Infectious Disease"/>
            <person name="Wu L."/>
            <person name="Ma J."/>
        </authorList>
    </citation>
    <scope>NUCLEOTIDE SEQUENCE [LARGE SCALE GENOMIC DNA]</scope>
    <source>
        <strain evidence="3">JCM 18298</strain>
    </source>
</reference>
<comment type="caution">
    <text evidence="2">The sequence shown here is derived from an EMBL/GenBank/DDBJ whole genome shotgun (WGS) entry which is preliminary data.</text>
</comment>
<evidence type="ECO:0000313" key="3">
    <source>
        <dbReference type="Proteomes" id="UP001500603"/>
    </source>
</evidence>
<sequence length="204" mass="22899">MSTKIYDENGIEVGHANRTYYNNPEGLIANHSSFFLQSHVRGQGCSTEFNNSLFAWYEQSGVSSVTLKANIDVGSYAWARQDFHFANQQQAVDVIRPRLNREITNAKSELKQLGDERDLLPQGPERDALNSRIGQLEAELQPAEKMRKNFTVGSPDFPTPRAITELGRPPGLLPGQSQNHSWLGKRVFMEHGAEIHWHGVKSIG</sequence>
<keyword evidence="3" id="KW-1185">Reference proteome</keyword>
<proteinExistence type="predicted"/>
<accession>A0ABP9KU70</accession>
<feature type="coiled-coil region" evidence="1">
    <location>
        <begin position="96"/>
        <end position="146"/>
    </location>
</feature>
<name>A0ABP9KU70_9NOCA</name>
<evidence type="ECO:0000313" key="2">
    <source>
        <dbReference type="EMBL" id="GAA5064257.1"/>
    </source>
</evidence>
<dbReference type="Proteomes" id="UP001500603">
    <property type="component" value="Unassembled WGS sequence"/>
</dbReference>
<organism evidence="2 3">
    <name type="scientific">Nocardia callitridis</name>
    <dbReference type="NCBI Taxonomy" id="648753"/>
    <lineage>
        <taxon>Bacteria</taxon>
        <taxon>Bacillati</taxon>
        <taxon>Actinomycetota</taxon>
        <taxon>Actinomycetes</taxon>
        <taxon>Mycobacteriales</taxon>
        <taxon>Nocardiaceae</taxon>
        <taxon>Nocardia</taxon>
    </lineage>
</organism>
<keyword evidence="1" id="KW-0175">Coiled coil</keyword>
<gene>
    <name evidence="2" type="ORF">GCM10023318_50010</name>
</gene>
<protein>
    <submittedName>
        <fullName evidence="2">Uncharacterized protein</fullName>
    </submittedName>
</protein>
<dbReference type="EMBL" id="BAABJM010000006">
    <property type="protein sequence ID" value="GAA5064257.1"/>
    <property type="molecule type" value="Genomic_DNA"/>
</dbReference>
<evidence type="ECO:0000256" key="1">
    <source>
        <dbReference type="SAM" id="Coils"/>
    </source>
</evidence>